<name>A0A9W9AIT5_9AGAR</name>
<evidence type="ECO:0000256" key="1">
    <source>
        <dbReference type="SAM" id="MobiDB-lite"/>
    </source>
</evidence>
<evidence type="ECO:0000313" key="3">
    <source>
        <dbReference type="Proteomes" id="UP001150266"/>
    </source>
</evidence>
<reference evidence="2" key="1">
    <citation type="submission" date="2022-08" db="EMBL/GenBank/DDBJ databases">
        <title>A Global Phylogenomic Analysis of the Shiitake Genus Lentinula.</title>
        <authorList>
            <consortium name="DOE Joint Genome Institute"/>
            <person name="Sierra-Patev S."/>
            <person name="Min B."/>
            <person name="Naranjo-Ortiz M."/>
            <person name="Looney B."/>
            <person name="Konkel Z."/>
            <person name="Slot J.C."/>
            <person name="Sakamoto Y."/>
            <person name="Steenwyk J.L."/>
            <person name="Rokas A."/>
            <person name="Carro J."/>
            <person name="Camarero S."/>
            <person name="Ferreira P."/>
            <person name="Molpeceres G."/>
            <person name="Ruiz-Duenas F.J."/>
            <person name="Serrano A."/>
            <person name="Henrissat B."/>
            <person name="Drula E."/>
            <person name="Hughes K.W."/>
            <person name="Mata J.L."/>
            <person name="Ishikawa N.K."/>
            <person name="Vargas-Isla R."/>
            <person name="Ushijima S."/>
            <person name="Smith C.A."/>
            <person name="Ahrendt S."/>
            <person name="Andreopoulos W."/>
            <person name="He G."/>
            <person name="Labutti K."/>
            <person name="Lipzen A."/>
            <person name="Ng V."/>
            <person name="Riley R."/>
            <person name="Sandor L."/>
            <person name="Barry K."/>
            <person name="Martinez A.T."/>
            <person name="Xiao Y."/>
            <person name="Gibbons J.G."/>
            <person name="Terashima K."/>
            <person name="Grigoriev I.V."/>
            <person name="Hibbett D.S."/>
        </authorList>
    </citation>
    <scope>NUCLEOTIDE SEQUENCE</scope>
    <source>
        <strain evidence="2">JLM2183</strain>
    </source>
</reference>
<proteinExistence type="predicted"/>
<comment type="caution">
    <text evidence="2">The sequence shown here is derived from an EMBL/GenBank/DDBJ whole genome shotgun (WGS) entry which is preliminary data.</text>
</comment>
<dbReference type="EMBL" id="JAOTPV010000004">
    <property type="protein sequence ID" value="KAJ4483703.1"/>
    <property type="molecule type" value="Genomic_DNA"/>
</dbReference>
<feature type="compositionally biased region" description="Polar residues" evidence="1">
    <location>
        <begin position="14"/>
        <end position="31"/>
    </location>
</feature>
<gene>
    <name evidence="2" type="ORF">J3R30DRAFT_3450965</name>
</gene>
<keyword evidence="3" id="KW-1185">Reference proteome</keyword>
<dbReference type="AlphaFoldDB" id="A0A9W9AIT5"/>
<dbReference type="Proteomes" id="UP001150266">
    <property type="component" value="Unassembled WGS sequence"/>
</dbReference>
<sequence length="157" mass="16159">MEGLGGKMRRKAINDNNARMISASANVSPNLSSATQSQGSGSSPSSASSADSSPAAPQSLPHESTLHIEGGESAARQTSFKRGASQVLAVASLPRRTSCSRYDSLEHEYDYGEHTSLLTPFKANAAIVNLLNSTMSVFGVEVDISAGVGGLQATASS</sequence>
<feature type="compositionally biased region" description="Low complexity" evidence="1">
    <location>
        <begin position="32"/>
        <end position="59"/>
    </location>
</feature>
<feature type="region of interest" description="Disordered" evidence="1">
    <location>
        <begin position="1"/>
        <end position="80"/>
    </location>
</feature>
<accession>A0A9W9AIT5</accession>
<evidence type="ECO:0000313" key="2">
    <source>
        <dbReference type="EMBL" id="KAJ4483703.1"/>
    </source>
</evidence>
<organism evidence="2 3">
    <name type="scientific">Lentinula aciculospora</name>
    <dbReference type="NCBI Taxonomy" id="153920"/>
    <lineage>
        <taxon>Eukaryota</taxon>
        <taxon>Fungi</taxon>
        <taxon>Dikarya</taxon>
        <taxon>Basidiomycota</taxon>
        <taxon>Agaricomycotina</taxon>
        <taxon>Agaricomycetes</taxon>
        <taxon>Agaricomycetidae</taxon>
        <taxon>Agaricales</taxon>
        <taxon>Marasmiineae</taxon>
        <taxon>Omphalotaceae</taxon>
        <taxon>Lentinula</taxon>
    </lineage>
</organism>
<protein>
    <submittedName>
        <fullName evidence="2">Uncharacterized protein</fullName>
    </submittedName>
</protein>